<keyword evidence="6" id="KW-0735">Signal-anchor</keyword>
<comment type="subcellular location">
    <subcellularLocation>
        <location evidence="1">Membrane</location>
        <topology evidence="1">Single-pass type II membrane protein</topology>
    </subcellularLocation>
</comment>
<feature type="region of interest" description="Disordered" evidence="10">
    <location>
        <begin position="82"/>
        <end position="108"/>
    </location>
</feature>
<evidence type="ECO:0000256" key="2">
    <source>
        <dbReference type="ARBA" id="ARBA00009105"/>
    </source>
</evidence>
<keyword evidence="8 11" id="KW-0472">Membrane</keyword>
<dbReference type="PANTHER" id="PTHR31392">
    <property type="entry name" value="ALPHA-1,3-MANNOSYLTRANSFERASE MNN1-RELATED"/>
    <property type="match status" value="1"/>
</dbReference>
<evidence type="ECO:0000313" key="12">
    <source>
        <dbReference type="EMBL" id="KAF0724956.1"/>
    </source>
</evidence>
<proteinExistence type="inferred from homology"/>
<sequence>MVETQGGQQWSLLKIAACAVFFVSQVVLFHNVIAINTVVHQPSSGLVRFRAHGDSHDSTSFLFAGDNATVAPQVKELAQSITPQATTTTAAPSKLARSITPQATTTTAAPPKPDVSFGYLFGVSPLSSKIKYASSVRGIIMCMHSALVPIGASLIRELRDSGATEPIQVFYCLENELSESAKAAILAADPQVEIIDLCRYLIQVNLFPDEMHARQFQNFWLKPLALVVSPFAEVMLLDVDNIFVQNPSRLWLSRAYRETGTLFFHDRVLDFSQFLNQDVGIDRTYIQDFFDSFPYSHLNLDRPKGPSTTMNASMVWNKHTAHEQDSSVVLMDKARAGTNVLRVLWYLVAHKRFLDPITYSWGDKEAFWIAYELSQVPYQFTSWNCGVVSEPNDIALHPTTLCGSLAQFSPDEGNATLFYVNGNAIINVYRRGDGHGTNWSERAKNLLDALPQYVTPRHKRRPTTQNRMDLDQTCLIDEGTERIDPEFLRVATKRIENAKLVAESITW</sequence>
<dbReference type="SUPFAM" id="SSF53448">
    <property type="entry name" value="Nucleotide-diphospho-sugar transferases"/>
    <property type="match status" value="1"/>
</dbReference>
<keyword evidence="9" id="KW-0325">Glycoprotein</keyword>
<dbReference type="Pfam" id="PF11051">
    <property type="entry name" value="Mannosyl_trans3"/>
    <property type="match status" value="1"/>
</dbReference>
<dbReference type="EMBL" id="VJMJ01000254">
    <property type="protein sequence ID" value="KAF0724956.1"/>
    <property type="molecule type" value="Genomic_DNA"/>
</dbReference>
<dbReference type="GO" id="GO:0005794">
    <property type="term" value="C:Golgi apparatus"/>
    <property type="evidence" value="ECO:0007669"/>
    <property type="project" value="TreeGrafter"/>
</dbReference>
<evidence type="ECO:0000256" key="3">
    <source>
        <dbReference type="ARBA" id="ARBA00022676"/>
    </source>
</evidence>
<comment type="caution">
    <text evidence="12">The sequence shown here is derived from an EMBL/GenBank/DDBJ whole genome shotgun (WGS) entry which is preliminary data.</text>
</comment>
<dbReference type="InterPro" id="IPR022751">
    <property type="entry name" value="Alpha_mannosyltransferase"/>
</dbReference>
<dbReference type="PANTHER" id="PTHR31392:SF1">
    <property type="entry name" value="ALPHA-1,3-MANNOSYLTRANSFERASE MNN1-RELATED"/>
    <property type="match status" value="1"/>
</dbReference>
<evidence type="ECO:0000313" key="13">
    <source>
        <dbReference type="Proteomes" id="UP000481153"/>
    </source>
</evidence>
<dbReference type="InterPro" id="IPR029044">
    <property type="entry name" value="Nucleotide-diphossugar_trans"/>
</dbReference>
<evidence type="ECO:0000256" key="7">
    <source>
        <dbReference type="ARBA" id="ARBA00022989"/>
    </source>
</evidence>
<dbReference type="AlphaFoldDB" id="A0A6G0WCF0"/>
<evidence type="ECO:0000256" key="5">
    <source>
        <dbReference type="ARBA" id="ARBA00022692"/>
    </source>
</evidence>
<evidence type="ECO:0000256" key="6">
    <source>
        <dbReference type="ARBA" id="ARBA00022968"/>
    </source>
</evidence>
<evidence type="ECO:0000256" key="9">
    <source>
        <dbReference type="ARBA" id="ARBA00023180"/>
    </source>
</evidence>
<feature type="transmembrane region" description="Helical" evidence="11">
    <location>
        <begin position="12"/>
        <end position="33"/>
    </location>
</feature>
<dbReference type="GO" id="GO:0000033">
    <property type="term" value="F:alpha-1,3-mannosyltransferase activity"/>
    <property type="evidence" value="ECO:0007669"/>
    <property type="project" value="TreeGrafter"/>
</dbReference>
<evidence type="ECO:0000256" key="11">
    <source>
        <dbReference type="SAM" id="Phobius"/>
    </source>
</evidence>
<evidence type="ECO:0000256" key="8">
    <source>
        <dbReference type="ARBA" id="ARBA00023136"/>
    </source>
</evidence>
<organism evidence="12 13">
    <name type="scientific">Aphanomyces euteiches</name>
    <dbReference type="NCBI Taxonomy" id="100861"/>
    <lineage>
        <taxon>Eukaryota</taxon>
        <taxon>Sar</taxon>
        <taxon>Stramenopiles</taxon>
        <taxon>Oomycota</taxon>
        <taxon>Saprolegniomycetes</taxon>
        <taxon>Saprolegniales</taxon>
        <taxon>Verrucalvaceae</taxon>
        <taxon>Aphanomyces</taxon>
    </lineage>
</organism>
<dbReference type="Proteomes" id="UP000481153">
    <property type="component" value="Unassembled WGS sequence"/>
</dbReference>
<dbReference type="GO" id="GO:0016020">
    <property type="term" value="C:membrane"/>
    <property type="evidence" value="ECO:0007669"/>
    <property type="project" value="UniProtKB-SubCell"/>
</dbReference>
<keyword evidence="4" id="KW-0808">Transferase</keyword>
<keyword evidence="13" id="KW-1185">Reference proteome</keyword>
<keyword evidence="5 11" id="KW-0812">Transmembrane</keyword>
<dbReference type="VEuPathDB" id="FungiDB:AeMF1_016246"/>
<evidence type="ECO:0000256" key="1">
    <source>
        <dbReference type="ARBA" id="ARBA00004606"/>
    </source>
</evidence>
<evidence type="ECO:0008006" key="14">
    <source>
        <dbReference type="Google" id="ProtNLM"/>
    </source>
</evidence>
<dbReference type="GO" id="GO:0006493">
    <property type="term" value="P:protein O-linked glycosylation"/>
    <property type="evidence" value="ECO:0007669"/>
    <property type="project" value="TreeGrafter"/>
</dbReference>
<comment type="similarity">
    <text evidence="2">Belongs to the MNN1/MNT family.</text>
</comment>
<gene>
    <name evidence="12" type="ORF">Ae201684_016516</name>
</gene>
<reference evidence="12 13" key="1">
    <citation type="submission" date="2019-07" db="EMBL/GenBank/DDBJ databases">
        <title>Genomics analysis of Aphanomyces spp. identifies a new class of oomycete effector associated with host adaptation.</title>
        <authorList>
            <person name="Gaulin E."/>
        </authorList>
    </citation>
    <scope>NUCLEOTIDE SEQUENCE [LARGE SCALE GENOMIC DNA]</scope>
    <source>
        <strain evidence="12 13">ATCC 201684</strain>
    </source>
</reference>
<protein>
    <recommendedName>
        <fullName evidence="14">Nucleotide-diphospho-sugar transferase domain-containing protein</fullName>
    </recommendedName>
</protein>
<accession>A0A6G0WCF0</accession>
<feature type="compositionally biased region" description="Low complexity" evidence="10">
    <location>
        <begin position="82"/>
        <end position="93"/>
    </location>
</feature>
<evidence type="ECO:0000256" key="10">
    <source>
        <dbReference type="SAM" id="MobiDB-lite"/>
    </source>
</evidence>
<evidence type="ECO:0000256" key="4">
    <source>
        <dbReference type="ARBA" id="ARBA00022679"/>
    </source>
</evidence>
<keyword evidence="7 11" id="KW-1133">Transmembrane helix</keyword>
<name>A0A6G0WCF0_9STRA</name>
<keyword evidence="3" id="KW-0328">Glycosyltransferase</keyword>